<protein>
    <submittedName>
        <fullName evidence="2">Uncharacterized protein</fullName>
    </submittedName>
</protein>
<comment type="caution">
    <text evidence="2">The sequence shown here is derived from an EMBL/GenBank/DDBJ whole genome shotgun (WGS) entry which is preliminary data.</text>
</comment>
<dbReference type="AlphaFoldDB" id="A0A8J2Q4K1"/>
<evidence type="ECO:0000256" key="1">
    <source>
        <dbReference type="SAM" id="SignalP"/>
    </source>
</evidence>
<reference evidence="2" key="1">
    <citation type="submission" date="2021-09" db="EMBL/GenBank/DDBJ databases">
        <authorList>
            <consortium name="Pathogen Informatics"/>
        </authorList>
    </citation>
    <scope>NUCLEOTIDE SEQUENCE</scope>
</reference>
<dbReference type="Pfam" id="PF14995">
    <property type="entry name" value="TMEM107"/>
    <property type="match status" value="1"/>
</dbReference>
<sequence>MAWSASSAYFVTLVAHGTMLVMALSDINEYVMATLPLIDWTEREYADVETSLTIAISLGIACCAIESYVACIATRYVATAD</sequence>
<dbReference type="EMBL" id="CAKAEH010001399">
    <property type="protein sequence ID" value="CAG9535740.1"/>
    <property type="molecule type" value="Genomic_DNA"/>
</dbReference>
<keyword evidence="3" id="KW-1185">Reference proteome</keyword>
<proteinExistence type="predicted"/>
<dbReference type="InterPro" id="IPR029248">
    <property type="entry name" value="TMEM107"/>
</dbReference>
<keyword evidence="1" id="KW-0732">Signal</keyword>
<dbReference type="OrthoDB" id="5845486at2759"/>
<evidence type="ECO:0000313" key="2">
    <source>
        <dbReference type="EMBL" id="CAG9535740.1"/>
    </source>
</evidence>
<accession>A0A8J2Q4K1</accession>
<evidence type="ECO:0000313" key="3">
    <source>
        <dbReference type="Proteomes" id="UP000746747"/>
    </source>
</evidence>
<gene>
    <name evidence="2" type="ORF">CJOHNSTONI_LOCUS5732</name>
</gene>
<organism evidence="2 3">
    <name type="scientific">Cercopithifilaria johnstoni</name>
    <dbReference type="NCBI Taxonomy" id="2874296"/>
    <lineage>
        <taxon>Eukaryota</taxon>
        <taxon>Metazoa</taxon>
        <taxon>Ecdysozoa</taxon>
        <taxon>Nematoda</taxon>
        <taxon>Chromadorea</taxon>
        <taxon>Rhabditida</taxon>
        <taxon>Spirurina</taxon>
        <taxon>Spiruromorpha</taxon>
        <taxon>Filarioidea</taxon>
        <taxon>Onchocercidae</taxon>
        <taxon>Cercopithifilaria</taxon>
    </lineage>
</organism>
<feature type="signal peptide" evidence="1">
    <location>
        <begin position="1"/>
        <end position="23"/>
    </location>
</feature>
<name>A0A8J2Q4K1_9BILA</name>
<feature type="chain" id="PRO_5035289700" evidence="1">
    <location>
        <begin position="24"/>
        <end position="81"/>
    </location>
</feature>
<dbReference type="Proteomes" id="UP000746747">
    <property type="component" value="Unassembled WGS sequence"/>
</dbReference>